<evidence type="ECO:0000313" key="4">
    <source>
        <dbReference type="Proteomes" id="UP001415169"/>
    </source>
</evidence>
<dbReference type="CDD" id="cd12797">
    <property type="entry name" value="M23_peptidase"/>
    <property type="match status" value="1"/>
</dbReference>
<dbReference type="InterPro" id="IPR011055">
    <property type="entry name" value="Dup_hybrid_motif"/>
</dbReference>
<gene>
    <name evidence="3" type="ORF">GCM10022286_07740</name>
</gene>
<dbReference type="EMBL" id="BAABBV010000001">
    <property type="protein sequence ID" value="GAA4156839.1"/>
    <property type="molecule type" value="Genomic_DNA"/>
</dbReference>
<dbReference type="Gene3D" id="2.70.70.10">
    <property type="entry name" value="Glucose Permease (Domain IIA)"/>
    <property type="match status" value="1"/>
</dbReference>
<name>A0ABP7ZGG4_9MICO</name>
<evidence type="ECO:0000259" key="2">
    <source>
        <dbReference type="Pfam" id="PF01551"/>
    </source>
</evidence>
<dbReference type="InterPro" id="IPR016047">
    <property type="entry name" value="M23ase_b-sheet_dom"/>
</dbReference>
<organism evidence="3 4">
    <name type="scientific">Gryllotalpicola daejeonensis</name>
    <dbReference type="NCBI Taxonomy" id="993087"/>
    <lineage>
        <taxon>Bacteria</taxon>
        <taxon>Bacillati</taxon>
        <taxon>Actinomycetota</taxon>
        <taxon>Actinomycetes</taxon>
        <taxon>Micrococcales</taxon>
        <taxon>Microbacteriaceae</taxon>
        <taxon>Gryllotalpicola</taxon>
    </lineage>
</organism>
<dbReference type="Pfam" id="PF01551">
    <property type="entry name" value="Peptidase_M23"/>
    <property type="match status" value="1"/>
</dbReference>
<comment type="caution">
    <text evidence="3">The sequence shown here is derived from an EMBL/GenBank/DDBJ whole genome shotgun (WGS) entry which is preliminary data.</text>
</comment>
<proteinExistence type="predicted"/>
<accession>A0ABP7ZGG4</accession>
<dbReference type="SUPFAM" id="SSF51261">
    <property type="entry name" value="Duplicated hybrid motif"/>
    <property type="match status" value="1"/>
</dbReference>
<feature type="chain" id="PRO_5045989572" description="M23ase beta-sheet core domain-containing protein" evidence="1">
    <location>
        <begin position="30"/>
        <end position="179"/>
    </location>
</feature>
<evidence type="ECO:0000256" key="1">
    <source>
        <dbReference type="SAM" id="SignalP"/>
    </source>
</evidence>
<keyword evidence="4" id="KW-1185">Reference proteome</keyword>
<feature type="domain" description="M23ase beta-sheet core" evidence="2">
    <location>
        <begin position="71"/>
        <end position="163"/>
    </location>
</feature>
<evidence type="ECO:0000313" key="3">
    <source>
        <dbReference type="EMBL" id="GAA4156839.1"/>
    </source>
</evidence>
<reference evidence="3" key="1">
    <citation type="journal article" date="2014" name="Int. J. Syst. Evol. Microbiol.">
        <title>Complete genome of a new Firmicutes species belonging to the dominant human colonic microbiota ('Ruminococcus bicirculans') reveals two chromosomes and a selective capacity to utilize plant glucans.</title>
        <authorList>
            <consortium name="NISC Comparative Sequencing Program"/>
            <person name="Wegmann U."/>
            <person name="Louis P."/>
            <person name="Goesmann A."/>
            <person name="Henrissat B."/>
            <person name="Duncan S.H."/>
            <person name="Flint H.J."/>
        </authorList>
    </citation>
    <scope>NUCLEOTIDE SEQUENCE</scope>
    <source>
        <strain evidence="3">JCM 17590</strain>
    </source>
</reference>
<reference evidence="3" key="2">
    <citation type="submission" date="2023-12" db="EMBL/GenBank/DDBJ databases">
        <authorList>
            <person name="Sun Q."/>
            <person name="Inoue M."/>
        </authorList>
    </citation>
    <scope>NUCLEOTIDE SEQUENCE</scope>
    <source>
        <strain evidence="3">JCM 17590</strain>
    </source>
</reference>
<dbReference type="Proteomes" id="UP001415169">
    <property type="component" value="Unassembled WGS sequence"/>
</dbReference>
<keyword evidence="1" id="KW-0732">Signal</keyword>
<sequence>MLARMLLAKSAACLALVVALALAPGRAVATEGFDGPNPPAPADAPRWRWPTSPPGPVVQPFEAPPGPYAAGHRGIDLAASPGEPVLAPADATIHFAGVVVDRPVVTLAVGDSVLVSFEPVATAASTGSELHAGEAFGTVAHGGHCDDRCIHVGVRVDGEYVSPLLFYAGIPPAVLLPLD</sequence>
<feature type="signal peptide" evidence="1">
    <location>
        <begin position="1"/>
        <end position="29"/>
    </location>
</feature>
<protein>
    <recommendedName>
        <fullName evidence="2">M23ase beta-sheet core domain-containing protein</fullName>
    </recommendedName>
</protein>